<accession>I0ETL5</accession>
<gene>
    <name evidence="2" type="ordered locus">HCD_06410</name>
</gene>
<protein>
    <recommendedName>
        <fullName evidence="4">Neuraminyllactose-binding hemagglutinin family protein</fullName>
    </recommendedName>
</protein>
<evidence type="ECO:0000256" key="1">
    <source>
        <dbReference type="SAM" id="Phobius"/>
    </source>
</evidence>
<keyword evidence="1" id="KW-1133">Transmembrane helix</keyword>
<name>I0ETL5_HELCM</name>
<keyword evidence="1" id="KW-0472">Membrane</keyword>
<dbReference type="SUPFAM" id="SSF159594">
    <property type="entry name" value="XCC0632-like"/>
    <property type="match status" value="1"/>
</dbReference>
<keyword evidence="3" id="KW-1185">Reference proteome</keyword>
<dbReference type="PROSITE" id="PS51257">
    <property type="entry name" value="PROKAR_LIPOPROTEIN"/>
    <property type="match status" value="1"/>
</dbReference>
<dbReference type="HOGENOM" id="CLU_114900_0_0_7"/>
<dbReference type="STRING" id="1163745.HCD_06410"/>
<dbReference type="Gene3D" id="3.30.160.180">
    <property type="entry name" value="Putative neuraminyllactose-binding hemagglutinin homolog like domain"/>
    <property type="match status" value="1"/>
</dbReference>
<dbReference type="RefSeq" id="WP_014659769.1">
    <property type="nucleotide sequence ID" value="NC_017735.1"/>
</dbReference>
<dbReference type="KEGG" id="hcm:HCD_06410"/>
<evidence type="ECO:0008006" key="4">
    <source>
        <dbReference type="Google" id="ProtNLM"/>
    </source>
</evidence>
<proteinExistence type="predicted"/>
<dbReference type="AlphaFoldDB" id="I0ETL5"/>
<evidence type="ECO:0000313" key="3">
    <source>
        <dbReference type="Proteomes" id="UP000005013"/>
    </source>
</evidence>
<dbReference type="Proteomes" id="UP000005013">
    <property type="component" value="Chromosome"/>
</dbReference>
<keyword evidence="1" id="KW-0812">Transmembrane</keyword>
<dbReference type="InterPro" id="IPR038531">
    <property type="entry name" value="NeuraminylLac-bd_hemagglutn_sf"/>
</dbReference>
<dbReference type="PATRIC" id="fig|1163745.3.peg.1353"/>
<evidence type="ECO:0000313" key="2">
    <source>
        <dbReference type="EMBL" id="AFI06284.1"/>
    </source>
</evidence>
<organism evidence="2 3">
    <name type="scientific">Helicobacter cetorum (strain ATCC BAA-540 / CCUG 52418 / MIT 99-5656)</name>
    <dbReference type="NCBI Taxonomy" id="1163745"/>
    <lineage>
        <taxon>Bacteria</taxon>
        <taxon>Pseudomonadati</taxon>
        <taxon>Campylobacterota</taxon>
        <taxon>Epsilonproteobacteria</taxon>
        <taxon>Campylobacterales</taxon>
        <taxon>Helicobacteraceae</taxon>
        <taxon>Helicobacter</taxon>
    </lineage>
</organism>
<reference evidence="2 3" key="1">
    <citation type="journal article" date="2013" name="PLoS ONE">
        <title>Sequence Divergence and Conservation in Genomes ofHelicobacter cetorum Strains from a Dolphin and a Whale.</title>
        <authorList>
            <person name="Kersulyte D."/>
            <person name="Rossi M."/>
            <person name="Berg D.E."/>
        </authorList>
    </citation>
    <scope>NUCLEOTIDE SEQUENCE [LARGE SCALE GENOMIC DNA]</scope>
    <source>
        <strain evidence="2 3">MIT 99-5656</strain>
    </source>
</reference>
<dbReference type="EMBL" id="CP003481">
    <property type="protein sequence ID" value="AFI06284.1"/>
    <property type="molecule type" value="Genomic_DNA"/>
</dbReference>
<sequence>MLKIVGVFLGVMVFTLGCFNPVGLNLTYKEKKPPLKITPNFILNPPKIFFNAHFVPLFYQKEFKKALIKQITDFLQNKSGFTLNIVGNVLISFEESARDLKAIEEKLKNSIEPMANPKNIKRFLKIKSSLILECVPKIACSFDTTAISTSLSVPILYNAHLENNPNNSNEVNKPYNDALYKALNKTFYHLMEILEKRLSEKSFVAINK</sequence>
<feature type="transmembrane region" description="Helical" evidence="1">
    <location>
        <begin position="6"/>
        <end position="28"/>
    </location>
</feature>
<dbReference type="OrthoDB" id="5325797at2"/>